<evidence type="ECO:0000313" key="1">
    <source>
        <dbReference type="EMBL" id="KAA8672289.1"/>
    </source>
</evidence>
<proteinExistence type="predicted"/>
<comment type="caution">
    <text evidence="1">The sequence shown here is derived from an EMBL/GenBank/DDBJ whole genome shotgun (WGS) entry which is preliminary data.</text>
</comment>
<dbReference type="OrthoDB" id="7031246at2"/>
<dbReference type="RefSeq" id="WP_086716346.1">
    <property type="nucleotide sequence ID" value="NZ_AP025492.1"/>
</dbReference>
<protein>
    <submittedName>
        <fullName evidence="1">Uncharacterized protein</fullName>
    </submittedName>
</protein>
<reference evidence="1 2" key="1">
    <citation type="submission" date="2019-09" db="EMBL/GenBank/DDBJ databases">
        <title>Draft genome sequence of various Type strains from the CCUG.</title>
        <authorList>
            <person name="Pineiro-Iglesias B."/>
            <person name="Tunovic T."/>
            <person name="Unosson C."/>
            <person name="Inganas E."/>
            <person name="Ohlen M."/>
            <person name="Cardew S."/>
            <person name="Jensie-Markopoulos S."/>
            <person name="Salva-Serra F."/>
            <person name="Jaen-Luchoro D."/>
            <person name="Karlsson R."/>
            <person name="Svensson-Stadler L."/>
            <person name="Chun J."/>
            <person name="Moore E."/>
        </authorList>
    </citation>
    <scope>NUCLEOTIDE SEQUENCE [LARGE SCALE GENOMIC DNA]</scope>
    <source>
        <strain evidence="1 2">CCUG 56969T</strain>
    </source>
</reference>
<dbReference type="Proteomes" id="UP000322521">
    <property type="component" value="Unassembled WGS sequence"/>
</dbReference>
<evidence type="ECO:0000313" key="2">
    <source>
        <dbReference type="Proteomes" id="UP000322521"/>
    </source>
</evidence>
<accession>A0A5M9NPB0</accession>
<name>A0A5M9NPB0_9VIBR</name>
<gene>
    <name evidence="1" type="ORF">F4W18_15105</name>
</gene>
<organism evidence="1 2">
    <name type="scientific">Vibrio gigantis</name>
    <dbReference type="NCBI Taxonomy" id="296199"/>
    <lineage>
        <taxon>Bacteria</taxon>
        <taxon>Pseudomonadati</taxon>
        <taxon>Pseudomonadota</taxon>
        <taxon>Gammaproteobacteria</taxon>
        <taxon>Vibrionales</taxon>
        <taxon>Vibrionaceae</taxon>
        <taxon>Vibrio</taxon>
    </lineage>
</organism>
<keyword evidence="2" id="KW-1185">Reference proteome</keyword>
<dbReference type="AlphaFoldDB" id="A0A5M9NPB0"/>
<dbReference type="EMBL" id="VXJS01000009">
    <property type="protein sequence ID" value="KAA8672289.1"/>
    <property type="molecule type" value="Genomic_DNA"/>
</dbReference>
<sequence>MSKIGEQIVQRCFSEKLKHQLDKRYGKYYHYASGELNGGLDRLYADYFASVGTKCVLIEFKEFETEIRREKEKPLRKKLCEEIPLSHQQNSYDGHFISWRDKDCDSINVNLDRYISKVGPLFGKTFDGFAQMDAEDFIEDFIDGFIGIEFVDFECYLRYLASLDDGSGGSGGGFGGMILVFNKKLKKFVTAIFHNINDIVAFNEKHGLTFG</sequence>